<evidence type="ECO:0000313" key="4">
    <source>
        <dbReference type="EMBL" id="NBD23445.1"/>
    </source>
</evidence>
<evidence type="ECO:0000256" key="2">
    <source>
        <dbReference type="ARBA" id="ARBA00023315"/>
    </source>
</evidence>
<dbReference type="InterPro" id="IPR016181">
    <property type="entry name" value="Acyl_CoA_acyltransferase"/>
</dbReference>
<protein>
    <submittedName>
        <fullName evidence="4">GNAT family N-acetyltransferase</fullName>
    </submittedName>
</protein>
<dbReference type="InterPro" id="IPR000182">
    <property type="entry name" value="GNAT_dom"/>
</dbReference>
<proteinExistence type="predicted"/>
<dbReference type="Pfam" id="PF00583">
    <property type="entry name" value="Acetyltransf_1"/>
    <property type="match status" value="1"/>
</dbReference>
<dbReference type="RefSeq" id="WP_161741904.1">
    <property type="nucleotide sequence ID" value="NZ_JAAAMV010000002.1"/>
</dbReference>
<dbReference type="EMBL" id="JAAAMV010000002">
    <property type="protein sequence ID" value="NBD23445.1"/>
    <property type="molecule type" value="Genomic_DNA"/>
</dbReference>
<dbReference type="PANTHER" id="PTHR10908:SF0">
    <property type="entry name" value="SEROTONIN N-ACETYLTRANSFERASE"/>
    <property type="match status" value="1"/>
</dbReference>
<dbReference type="PROSITE" id="PS51186">
    <property type="entry name" value="GNAT"/>
    <property type="match status" value="1"/>
</dbReference>
<comment type="caution">
    <text evidence="4">The sequence shown here is derived from an EMBL/GenBank/DDBJ whole genome shotgun (WGS) entry which is preliminary data.</text>
</comment>
<dbReference type="InterPro" id="IPR051635">
    <property type="entry name" value="SNAT-like"/>
</dbReference>
<evidence type="ECO:0000259" key="3">
    <source>
        <dbReference type="PROSITE" id="PS51186"/>
    </source>
</evidence>
<dbReference type="PANTHER" id="PTHR10908">
    <property type="entry name" value="SEROTONIN N-ACETYLTRANSFERASE"/>
    <property type="match status" value="1"/>
</dbReference>
<feature type="domain" description="N-acetyltransferase" evidence="3">
    <location>
        <begin position="18"/>
        <end position="178"/>
    </location>
</feature>
<dbReference type="Proteomes" id="UP000665561">
    <property type="component" value="Unassembled WGS sequence"/>
</dbReference>
<reference evidence="4 5" key="1">
    <citation type="submission" date="2020-01" db="EMBL/GenBank/DDBJ databases">
        <title>Paenibacillus soybeanensis sp. nov. isolated from the nodules of soybean (Glycine max(L.) Merr).</title>
        <authorList>
            <person name="Wang H."/>
        </authorList>
    </citation>
    <scope>NUCLEOTIDE SEQUENCE [LARGE SCALE GENOMIC DNA]</scope>
    <source>
        <strain evidence="4 5">T1</strain>
    </source>
</reference>
<evidence type="ECO:0000256" key="1">
    <source>
        <dbReference type="ARBA" id="ARBA00022679"/>
    </source>
</evidence>
<name>A0ABW9XLE5_9BACL</name>
<keyword evidence="1" id="KW-0808">Transferase</keyword>
<keyword evidence="2" id="KW-0012">Acyltransferase</keyword>
<organism evidence="4 5">
    <name type="scientific">Paenibacillus glycinis</name>
    <dbReference type="NCBI Taxonomy" id="2697035"/>
    <lineage>
        <taxon>Bacteria</taxon>
        <taxon>Bacillati</taxon>
        <taxon>Bacillota</taxon>
        <taxon>Bacilli</taxon>
        <taxon>Bacillales</taxon>
        <taxon>Paenibacillaceae</taxon>
        <taxon>Paenibacillus</taxon>
    </lineage>
</organism>
<dbReference type="Gene3D" id="3.40.630.30">
    <property type="match status" value="1"/>
</dbReference>
<evidence type="ECO:0000313" key="5">
    <source>
        <dbReference type="Proteomes" id="UP000665561"/>
    </source>
</evidence>
<dbReference type="SUPFAM" id="SSF55729">
    <property type="entry name" value="Acyl-CoA N-acyltransferases (Nat)"/>
    <property type="match status" value="1"/>
</dbReference>
<keyword evidence="5" id="KW-1185">Reference proteome</keyword>
<accession>A0ABW9XLE5</accession>
<gene>
    <name evidence="4" type="ORF">GT019_06135</name>
</gene>
<sequence length="178" mass="19681">MIANVGHRANDNESARPFELRLIRQGELDAAHALELACYPPEAAASREAFAFRQQHFPGYFWSAWQNGTLIGLACGVRTNEDSSESDHVKGAHGAETDGRFLCVLSVAVDRGRRRRGIGQSLMEALIRQAASDRLEAVVLMCEAHLIGFYEGLGFRYAGRSASEHGGIQWHEMKLRLA</sequence>